<dbReference type="SUPFAM" id="SSF48452">
    <property type="entry name" value="TPR-like"/>
    <property type="match status" value="1"/>
</dbReference>
<dbReference type="InterPro" id="IPR019734">
    <property type="entry name" value="TPR_rpt"/>
</dbReference>
<dbReference type="STRING" id="1526.SAMN02910262_00818"/>
<keyword evidence="2" id="KW-1185">Reference proteome</keyword>
<dbReference type="EMBL" id="FOIL01000005">
    <property type="protein sequence ID" value="SET11860.1"/>
    <property type="molecule type" value="Genomic_DNA"/>
</dbReference>
<gene>
    <name evidence="1" type="ORF">SAMN04487771_100576</name>
</gene>
<dbReference type="Pfam" id="PF13432">
    <property type="entry name" value="TPR_16"/>
    <property type="match status" value="1"/>
</dbReference>
<dbReference type="OrthoDB" id="305319at2"/>
<dbReference type="Proteomes" id="UP000199820">
    <property type="component" value="Unassembled WGS sequence"/>
</dbReference>
<organism evidence="1 2">
    <name type="scientific">[Clostridium] aminophilum</name>
    <dbReference type="NCBI Taxonomy" id="1526"/>
    <lineage>
        <taxon>Bacteria</taxon>
        <taxon>Bacillati</taxon>
        <taxon>Bacillota</taxon>
        <taxon>Clostridia</taxon>
        <taxon>Lachnospirales</taxon>
        <taxon>Lachnospiraceae</taxon>
    </lineage>
</organism>
<evidence type="ECO:0000313" key="2">
    <source>
        <dbReference type="Proteomes" id="UP000199820"/>
    </source>
</evidence>
<sequence length="251" mass="27155">MRRPSDSRRDGDGSRTGIIGRVKREGAIFLTVGILALGVTGCGPSKEAKELRLAGIEALEQGDCGTALEKLESALESGKGAGKDFRIDTMQYIAEAQYRSGDYKAAAGTLGDLVSLDGDRAEFWYLKAAAEACDSDYEQALADLNTAGKKDKKLSKLTTPGAEDAILLTAKALAEGGEADTAMELLDRFADKAAEETARDFRVTRGFVFEKRGEWAKAAETLESVLRDYGEDESIRKEYNFALSRKEESEG</sequence>
<dbReference type="RefSeq" id="WP_074648656.1">
    <property type="nucleotide sequence ID" value="NZ_FOIL01000005.1"/>
</dbReference>
<protein>
    <submittedName>
        <fullName evidence="1">Tetratricopeptide repeat-containing protein</fullName>
    </submittedName>
</protein>
<dbReference type="AlphaFoldDB" id="A0A1I0BYP8"/>
<accession>A0A1I0BYP8</accession>
<proteinExistence type="predicted"/>
<dbReference type="Gene3D" id="1.25.40.10">
    <property type="entry name" value="Tetratricopeptide repeat domain"/>
    <property type="match status" value="1"/>
</dbReference>
<name>A0A1I0BYP8_9FIRM</name>
<evidence type="ECO:0000313" key="1">
    <source>
        <dbReference type="EMBL" id="SET11860.1"/>
    </source>
</evidence>
<dbReference type="Pfam" id="PF13174">
    <property type="entry name" value="TPR_6"/>
    <property type="match status" value="2"/>
</dbReference>
<reference evidence="1 2" key="1">
    <citation type="submission" date="2016-10" db="EMBL/GenBank/DDBJ databases">
        <authorList>
            <person name="de Groot N.N."/>
        </authorList>
    </citation>
    <scope>NUCLEOTIDE SEQUENCE [LARGE SCALE GENOMIC DNA]</scope>
    <source>
        <strain evidence="1 2">KH1P1</strain>
    </source>
</reference>
<dbReference type="InterPro" id="IPR011990">
    <property type="entry name" value="TPR-like_helical_dom_sf"/>
</dbReference>